<dbReference type="Gene3D" id="2.60.40.3940">
    <property type="match status" value="1"/>
</dbReference>
<feature type="region of interest" description="Disordered" evidence="2">
    <location>
        <begin position="169"/>
        <end position="371"/>
    </location>
</feature>
<protein>
    <recommendedName>
        <fullName evidence="5">Tail fiber protein</fullName>
    </recommendedName>
</protein>
<dbReference type="RefSeq" id="WP_207183940.1">
    <property type="nucleotide sequence ID" value="NZ_AP024147.1"/>
</dbReference>
<dbReference type="GO" id="GO:0005615">
    <property type="term" value="C:extracellular space"/>
    <property type="evidence" value="ECO:0007669"/>
    <property type="project" value="TreeGrafter"/>
</dbReference>
<sequence>MAIDYQVALEILRALLDDARRVIKKYTSLKDEFTDQLSRIEETVAGADQDAARAETALAGVRELLSRLGIEHQWQGTYLRLRGPDDWGPFINLIGETGPQGEQGPRGERGERGAQGASTHIRGSLDNPTLLPIGGEPGDLYLMDGTGYGYAAGDGYAWDETRWVNVGKIRGPVGKQGPRGDQGLQGLRGLTGDQGAKGEKGDQGIPGIKGDKGDIGLTGERGPQGERGPKGDQGVAGTDGLDGADGAPGEKGEKGDRGDTGPKGDQGLQGIQGQKGDKGDIGLTGAKGDQGIQGVPGTNGTNGVDGAKGDKGDQGIQGERGLQGYDGPKGDKGDIGLTGPKGDKGDIGLTGAKGDQGIQGIPGQDGVTGPKGDKGDMGLQGIPGIKGDQGIQGVKGDQGPKGDQGIQGIQGLKGDTGTLSDADRAMVNGKANTDLSNADFLAARRSLGLREINAADPRFGGGMVADCTDIGTGTDNGPRLQLAVNAWIAAGSGAALHIPSGRYRIASPVDIDLGGRIGMVFDASEAVLTTDKIPMRVLDFHNAQQLTIKARFVEGGPFAGWGSSKPYPVDYGSVAEVVEAGGQEAIRVSGVSGYTVDLTGENYAGRLLRVSRARTGEPTTGGIKGVIRTSRGVNLSKPRTAQSLFTDNGNSGFTGFWGHLDGLHNDFDSWAPVWRDVNDVAITYLDGAYGLSGPSLEGVGVFKGGIIYVGDIDGNPSNSHLSIVPSPATGRLSSAISIDQLTMLNVGNGLRLIDPDPSARALDARMIMMVGAPSIAFSTVVALQNARGVNIGSIVGDGAGDSLLYVSGANSDDIRVGLHGKGLTGNFALIAPEVTGQVEISGRMSDPVPGRSVIVVSGDTPVRLTSLDVSASNGASLIYLTSATNQVRWVSGSKSGSSPLYAGYPPAYVEPGVSRGQKGGLDPEIVEITRSGGDPKILFHGDTSDTWNRISGNGPIAILPKGSDETSQPMIWADNSRVGINKSGPLRTLDVNGDFEARRVYAMTTTGSLTDGYDKGNIQVQSAGPGHDAVMSFLINGQHGINFGLGQDNQMRVGGWSWGGSSYRILTEQNAPTRWSGIDPYYILQSFPNGAQLQIGTAVLGLDEIGNGFLPFAVAFNNTCHVVIVSNGDFNNHNAGVVQTIDTNSNTGCWVNAPNRTRNDYIRINYVAFGW</sequence>
<reference evidence="3" key="1">
    <citation type="submission" date="2020-11" db="EMBL/GenBank/DDBJ databases">
        <title>Complete genome sequence of a novel pathogenic Methylobacterium strain isolated from rice in Vietnam.</title>
        <authorList>
            <person name="Lai K."/>
            <person name="Okazaki S."/>
            <person name="Higashi K."/>
            <person name="Mori H."/>
            <person name="Toyoda A."/>
            <person name="Kurokawa K."/>
        </authorList>
    </citation>
    <scope>NUCLEOTIDE SEQUENCE</scope>
    <source>
        <strain evidence="3">VL1</strain>
        <plasmid evidence="3">pVL1_2</plasmid>
    </source>
</reference>
<keyword evidence="1" id="KW-0175">Coiled coil</keyword>
<evidence type="ECO:0008006" key="5">
    <source>
        <dbReference type="Google" id="ProtNLM"/>
    </source>
</evidence>
<evidence type="ECO:0000256" key="2">
    <source>
        <dbReference type="SAM" id="MobiDB-lite"/>
    </source>
</evidence>
<gene>
    <name evidence="3" type="ORF">mvi_62100</name>
</gene>
<feature type="compositionally biased region" description="Low complexity" evidence="2">
    <location>
        <begin position="263"/>
        <end position="274"/>
    </location>
</feature>
<evidence type="ECO:0000313" key="3">
    <source>
        <dbReference type="EMBL" id="BCM87749.1"/>
    </source>
</evidence>
<name>A0A8H8X0E7_9HYPH</name>
<feature type="region of interest" description="Disordered" evidence="2">
    <location>
        <begin position="96"/>
        <end position="130"/>
    </location>
</feature>
<dbReference type="PANTHER" id="PTHR24023">
    <property type="entry name" value="COLLAGEN ALPHA"/>
    <property type="match status" value="1"/>
</dbReference>
<dbReference type="AlphaFoldDB" id="A0A8H8X0E7"/>
<keyword evidence="3" id="KW-0614">Plasmid</keyword>
<feature type="compositionally biased region" description="Low complexity" evidence="2">
    <location>
        <begin position="235"/>
        <end position="247"/>
    </location>
</feature>
<dbReference type="Pfam" id="PF01391">
    <property type="entry name" value="Collagen"/>
    <property type="match status" value="3"/>
</dbReference>
<dbReference type="InterPro" id="IPR050149">
    <property type="entry name" value="Collagen_superfamily"/>
</dbReference>
<dbReference type="Proteomes" id="UP000663508">
    <property type="component" value="Plasmid pVL1_2"/>
</dbReference>
<dbReference type="EMBL" id="AP024147">
    <property type="protein sequence ID" value="BCM87749.1"/>
    <property type="molecule type" value="Genomic_DNA"/>
</dbReference>
<dbReference type="GO" id="GO:0031012">
    <property type="term" value="C:extracellular matrix"/>
    <property type="evidence" value="ECO:0007669"/>
    <property type="project" value="TreeGrafter"/>
</dbReference>
<feature type="compositionally biased region" description="Low complexity" evidence="2">
    <location>
        <begin position="355"/>
        <end position="365"/>
    </location>
</feature>
<evidence type="ECO:0000256" key="1">
    <source>
        <dbReference type="SAM" id="Coils"/>
    </source>
</evidence>
<proteinExistence type="predicted"/>
<feature type="compositionally biased region" description="Basic and acidic residues" evidence="2">
    <location>
        <begin position="248"/>
        <end position="262"/>
    </location>
</feature>
<feature type="coiled-coil region" evidence="1">
    <location>
        <begin position="16"/>
        <end position="57"/>
    </location>
</feature>
<dbReference type="InterPro" id="IPR008160">
    <property type="entry name" value="Collagen"/>
</dbReference>
<geneLocation type="plasmid" evidence="3 4">
    <name>pVL1_2</name>
</geneLocation>
<organism evidence="3 4">
    <name type="scientific">Methylobacterium indicum</name>
    <dbReference type="NCBI Taxonomy" id="1775910"/>
    <lineage>
        <taxon>Bacteria</taxon>
        <taxon>Pseudomonadati</taxon>
        <taxon>Pseudomonadota</taxon>
        <taxon>Alphaproteobacteria</taxon>
        <taxon>Hyphomicrobiales</taxon>
        <taxon>Methylobacteriaceae</taxon>
        <taxon>Methylobacterium</taxon>
    </lineage>
</organism>
<evidence type="ECO:0000313" key="4">
    <source>
        <dbReference type="Proteomes" id="UP000663508"/>
    </source>
</evidence>
<accession>A0A8H8X0E7</accession>
<dbReference type="PANTHER" id="PTHR24023:SF1082">
    <property type="entry name" value="COLLAGEN TRIPLE HELIX REPEAT"/>
    <property type="match status" value="1"/>
</dbReference>
<dbReference type="KEGG" id="mind:mvi_62100"/>
<feature type="compositionally biased region" description="Low complexity" evidence="2">
    <location>
        <begin position="179"/>
        <end position="194"/>
    </location>
</feature>